<protein>
    <recommendedName>
        <fullName evidence="3">Bacillus phage SPbeta YonK domain-containing protein</fullName>
    </recommendedName>
</protein>
<evidence type="ECO:0008006" key="3">
    <source>
        <dbReference type="Google" id="ProtNLM"/>
    </source>
</evidence>
<proteinExistence type="predicted"/>
<accession>A0AAW6YRH4</accession>
<organism evidence="1 2">
    <name type="scientific">Bacillus pacificus</name>
    <dbReference type="NCBI Taxonomy" id="2026187"/>
    <lineage>
        <taxon>Bacteria</taxon>
        <taxon>Bacillati</taxon>
        <taxon>Bacillota</taxon>
        <taxon>Bacilli</taxon>
        <taxon>Bacillales</taxon>
        <taxon>Bacillaceae</taxon>
        <taxon>Bacillus</taxon>
        <taxon>Bacillus cereus group</taxon>
    </lineage>
</organism>
<name>A0AAW6YRH4_9BACI</name>
<evidence type="ECO:0000313" key="1">
    <source>
        <dbReference type="EMBL" id="MDK7391092.1"/>
    </source>
</evidence>
<reference evidence="1" key="1">
    <citation type="submission" date="2022-11" db="EMBL/GenBank/DDBJ databases">
        <title>WGS-based characterization of Bacillus cereus isolated from food &amp; feed additives.</title>
        <authorList>
            <person name="Bogaerts B."/>
            <person name="Fraiture M.-A."/>
            <person name="Roosens N.H.C."/>
            <person name="De Keersmaecker S.C.J."/>
            <person name="Vanneste K."/>
        </authorList>
    </citation>
    <scope>NUCLEOTIDE SEQUENCE</scope>
    <source>
        <strain evidence="1">74.2</strain>
    </source>
</reference>
<sequence length="58" mass="6861">MMKETKTIELKHTHPHKIDVNKIKTLDDVIQIFRRMELHVDDKGLKGIEHLIVEDDSK</sequence>
<dbReference type="Proteomes" id="UP001174229">
    <property type="component" value="Unassembled WGS sequence"/>
</dbReference>
<dbReference type="EMBL" id="JAPNPE010000002">
    <property type="protein sequence ID" value="MDK7391092.1"/>
    <property type="molecule type" value="Genomic_DNA"/>
</dbReference>
<comment type="caution">
    <text evidence="1">The sequence shown here is derived from an EMBL/GenBank/DDBJ whole genome shotgun (WGS) entry which is preliminary data.</text>
</comment>
<gene>
    <name evidence="1" type="ORF">OWO78_06525</name>
</gene>
<dbReference type="AlphaFoldDB" id="A0AAW6YRH4"/>
<evidence type="ECO:0000313" key="2">
    <source>
        <dbReference type="Proteomes" id="UP001174229"/>
    </source>
</evidence>